<evidence type="ECO:0000313" key="3">
    <source>
        <dbReference type="Proteomes" id="UP000232688"/>
    </source>
</evidence>
<reference evidence="2 3" key="2">
    <citation type="submission" date="2017-10" db="EMBL/GenBank/DDBJ databases">
        <title>Genome analyses suggest a sexual origin of heterokaryosis in a supposedly ancient asexual fungus.</title>
        <authorList>
            <person name="Corradi N."/>
            <person name="Sedzielewska K."/>
            <person name="Noel J."/>
            <person name="Charron P."/>
            <person name="Farinelli L."/>
            <person name="Marton T."/>
            <person name="Kruger M."/>
            <person name="Pelin A."/>
            <person name="Brachmann A."/>
            <person name="Corradi N."/>
        </authorList>
    </citation>
    <scope>NUCLEOTIDE SEQUENCE [LARGE SCALE GENOMIC DNA]</scope>
    <source>
        <strain evidence="2 3">A1</strain>
    </source>
</reference>
<feature type="region of interest" description="Disordered" evidence="1">
    <location>
        <begin position="39"/>
        <end position="79"/>
    </location>
</feature>
<evidence type="ECO:0000256" key="1">
    <source>
        <dbReference type="SAM" id="MobiDB-lite"/>
    </source>
</evidence>
<accession>A0A2N0RUW9</accession>
<dbReference type="VEuPathDB" id="FungiDB:FUN_012010"/>
<protein>
    <recommendedName>
        <fullName evidence="4">Reverse transcriptase domain-containing protein</fullName>
    </recommendedName>
</protein>
<dbReference type="AlphaFoldDB" id="A0A2N0RUW9"/>
<reference evidence="2 3" key="1">
    <citation type="submission" date="2017-10" db="EMBL/GenBank/DDBJ databases">
        <title>Extensive intraspecific genome diversity in a model arbuscular mycorrhizal fungus.</title>
        <authorList>
            <person name="Chen E.C.H."/>
            <person name="Morin E."/>
            <person name="Baudet D."/>
            <person name="Noel J."/>
            <person name="Ndikumana S."/>
            <person name="Charron P."/>
            <person name="St-Onge C."/>
            <person name="Giorgi J."/>
            <person name="Grigoriev I.V."/>
            <person name="Roux C."/>
            <person name="Martin F.M."/>
            <person name="Corradi N."/>
        </authorList>
    </citation>
    <scope>NUCLEOTIDE SEQUENCE [LARGE SCALE GENOMIC DNA]</scope>
    <source>
        <strain evidence="2 3">A1</strain>
    </source>
</reference>
<organism evidence="2 3">
    <name type="scientific">Rhizophagus irregularis</name>
    <dbReference type="NCBI Taxonomy" id="588596"/>
    <lineage>
        <taxon>Eukaryota</taxon>
        <taxon>Fungi</taxon>
        <taxon>Fungi incertae sedis</taxon>
        <taxon>Mucoromycota</taxon>
        <taxon>Glomeromycotina</taxon>
        <taxon>Glomeromycetes</taxon>
        <taxon>Glomerales</taxon>
        <taxon>Glomeraceae</taxon>
        <taxon>Rhizophagus</taxon>
    </lineage>
</organism>
<evidence type="ECO:0000313" key="2">
    <source>
        <dbReference type="EMBL" id="PKC67107.1"/>
    </source>
</evidence>
<sequence>MEYKLKELTTTVTNQEKVIINQESMINKLAKQTTDIVDVEKDDDSVPGSDKSTRTTRPKTPTSVQMETETTNDTTPLNEQRQSIKHPKIIKLNDSSNVTTPYTSHSMGYNNELIINEDFDTSYNDSTQPFTGSLAGQKCARLINVYLLADQSKDKDLTIELYNYIENTIKTRKQNKYKITIMRFQHRFRQDVLKFHQRKPYDVLQGIEQGEVINQQINFNTSVVGYLDDTSWYAPSLEKLKLANEFYELANITINHDKYEILANDKKRCNKEITLQVTHQKSIKVTTVYINAFHTHGPNLSLPKSTYDKYHT</sequence>
<comment type="caution">
    <text evidence="2">The sequence shown here is derived from an EMBL/GenBank/DDBJ whole genome shotgun (WGS) entry which is preliminary data.</text>
</comment>
<gene>
    <name evidence="2" type="ORF">RhiirA1_458844</name>
</gene>
<name>A0A2N0RUW9_9GLOM</name>
<feature type="compositionally biased region" description="Polar residues" evidence="1">
    <location>
        <begin position="64"/>
        <end position="79"/>
    </location>
</feature>
<evidence type="ECO:0008006" key="4">
    <source>
        <dbReference type="Google" id="ProtNLM"/>
    </source>
</evidence>
<dbReference type="VEuPathDB" id="FungiDB:RhiirFUN_016467"/>
<dbReference type="EMBL" id="LLXH01000413">
    <property type="protein sequence ID" value="PKC67107.1"/>
    <property type="molecule type" value="Genomic_DNA"/>
</dbReference>
<dbReference type="Proteomes" id="UP000232688">
    <property type="component" value="Unassembled WGS sequence"/>
</dbReference>
<proteinExistence type="predicted"/>
<dbReference type="VEuPathDB" id="FungiDB:RhiirA1_458844"/>